<evidence type="ECO:0000313" key="2">
    <source>
        <dbReference type="EMBL" id="SDX72493.1"/>
    </source>
</evidence>
<evidence type="ECO:0000313" key="3">
    <source>
        <dbReference type="Proteomes" id="UP000183400"/>
    </source>
</evidence>
<organism evidence="2 3">
    <name type="scientific">Ruegeria halocynthiae</name>
    <dbReference type="NCBI Taxonomy" id="985054"/>
    <lineage>
        <taxon>Bacteria</taxon>
        <taxon>Pseudomonadati</taxon>
        <taxon>Pseudomonadota</taxon>
        <taxon>Alphaproteobacteria</taxon>
        <taxon>Rhodobacterales</taxon>
        <taxon>Roseobacteraceae</taxon>
        <taxon>Ruegeria</taxon>
    </lineage>
</organism>
<protein>
    <submittedName>
        <fullName evidence="2">Uncharacterized protein</fullName>
    </submittedName>
</protein>
<feature type="transmembrane region" description="Helical" evidence="1">
    <location>
        <begin position="25"/>
        <end position="47"/>
    </location>
</feature>
<keyword evidence="1" id="KW-0472">Membrane</keyword>
<sequence length="66" mass="6991">MIGALLLSLLSGLLAALACLLIGYGIWVALIVYSVAGMTCLVLFPLVRKAIGKTRKSAPRESKLTM</sequence>
<dbReference type="STRING" id="985054.SAMN05444358_11013"/>
<evidence type="ECO:0000256" key="1">
    <source>
        <dbReference type="SAM" id="Phobius"/>
    </source>
</evidence>
<keyword evidence="3" id="KW-1185">Reference proteome</keyword>
<keyword evidence="1" id="KW-0812">Transmembrane</keyword>
<dbReference type="AlphaFoldDB" id="A0A1H3E1A3"/>
<dbReference type="EMBL" id="FNNP01000010">
    <property type="protein sequence ID" value="SDX72493.1"/>
    <property type="molecule type" value="Genomic_DNA"/>
</dbReference>
<reference evidence="3" key="1">
    <citation type="submission" date="2016-10" db="EMBL/GenBank/DDBJ databases">
        <authorList>
            <person name="Varghese N."/>
            <person name="Submissions S."/>
        </authorList>
    </citation>
    <scope>NUCLEOTIDE SEQUENCE [LARGE SCALE GENOMIC DNA]</scope>
    <source>
        <strain evidence="3">DSM 27839</strain>
    </source>
</reference>
<keyword evidence="1" id="KW-1133">Transmembrane helix</keyword>
<gene>
    <name evidence="2" type="ORF">SAMN05444358_11013</name>
</gene>
<proteinExistence type="predicted"/>
<name>A0A1H3E1A3_9RHOB</name>
<dbReference type="Proteomes" id="UP000183400">
    <property type="component" value="Unassembled WGS sequence"/>
</dbReference>
<accession>A0A1H3E1A3</accession>